<dbReference type="EMBL" id="AYSL01000241">
    <property type="protein sequence ID" value="KTF07952.1"/>
    <property type="molecule type" value="Genomic_DNA"/>
</dbReference>
<name>A0A1B6NY79_9ZZZZ</name>
<evidence type="ECO:0000313" key="1">
    <source>
        <dbReference type="EMBL" id="KTF07952.1"/>
    </source>
</evidence>
<protein>
    <submittedName>
        <fullName evidence="1">Uncharacterized protein</fullName>
    </submittedName>
</protein>
<reference evidence="1" key="1">
    <citation type="submission" date="2013-11" db="EMBL/GenBank/DDBJ databases">
        <title>Microbial diversity, functional groups and degradation webs in Northern and Southern Mediterranean and Red Sea marine crude oil polluted sites.</title>
        <authorList>
            <person name="Daffonchio D."/>
            <person name="Mapelli F."/>
            <person name="Ferrer M."/>
            <person name="Richter M."/>
            <person name="Cherif A."/>
            <person name="Malkawi H.I."/>
            <person name="Yakimov M.M."/>
            <person name="Abdel-Fattah Y.R."/>
            <person name="Blaghen M."/>
            <person name="Golyshin P.N."/>
            <person name="Kalogerakis N."/>
            <person name="Boon N."/>
            <person name="Magagnini M."/>
            <person name="Fava F."/>
        </authorList>
    </citation>
    <scope>NUCLEOTIDE SEQUENCE</scope>
</reference>
<proteinExistence type="predicted"/>
<comment type="caution">
    <text evidence="1">The sequence shown here is derived from an EMBL/GenBank/DDBJ whole genome shotgun (WGS) entry which is preliminary data.</text>
</comment>
<organism evidence="1">
    <name type="scientific">marine sediment metagenome</name>
    <dbReference type="NCBI Taxonomy" id="412755"/>
    <lineage>
        <taxon>unclassified sequences</taxon>
        <taxon>metagenomes</taxon>
        <taxon>ecological metagenomes</taxon>
    </lineage>
</organism>
<sequence>LYLYILTDITTKLLKIVSLCIF</sequence>
<dbReference type="AlphaFoldDB" id="A0A1B6NY79"/>
<gene>
    <name evidence="1" type="ORF">MGSAQ_000553</name>
</gene>
<feature type="non-terminal residue" evidence="1">
    <location>
        <position position="1"/>
    </location>
</feature>
<accession>A0A1B6NY79</accession>